<organism evidence="3 4">
    <name type="scientific">Haloferula helveola</name>
    <dbReference type="NCBI Taxonomy" id="490095"/>
    <lineage>
        <taxon>Bacteria</taxon>
        <taxon>Pseudomonadati</taxon>
        <taxon>Verrucomicrobiota</taxon>
        <taxon>Verrucomicrobiia</taxon>
        <taxon>Verrucomicrobiales</taxon>
        <taxon>Verrucomicrobiaceae</taxon>
        <taxon>Haloferula</taxon>
    </lineage>
</organism>
<keyword evidence="2" id="KW-0732">Signal</keyword>
<feature type="region of interest" description="Disordered" evidence="1">
    <location>
        <begin position="79"/>
        <end position="107"/>
    </location>
</feature>
<name>A0ABM7R749_9BACT</name>
<proteinExistence type="predicted"/>
<dbReference type="Proteomes" id="UP001374893">
    <property type="component" value="Chromosome"/>
</dbReference>
<evidence type="ECO:0000256" key="1">
    <source>
        <dbReference type="SAM" id="MobiDB-lite"/>
    </source>
</evidence>
<evidence type="ECO:0000313" key="4">
    <source>
        <dbReference type="Proteomes" id="UP001374893"/>
    </source>
</evidence>
<dbReference type="InterPro" id="IPR011989">
    <property type="entry name" value="ARM-like"/>
</dbReference>
<evidence type="ECO:0000256" key="2">
    <source>
        <dbReference type="SAM" id="SignalP"/>
    </source>
</evidence>
<dbReference type="EMBL" id="AP024702">
    <property type="protein sequence ID" value="BCX46503.1"/>
    <property type="molecule type" value="Genomic_DNA"/>
</dbReference>
<evidence type="ECO:0000313" key="3">
    <source>
        <dbReference type="EMBL" id="BCX46503.1"/>
    </source>
</evidence>
<feature type="chain" id="PRO_5046097186" evidence="2">
    <location>
        <begin position="17"/>
        <end position="775"/>
    </location>
</feature>
<feature type="signal peptide" evidence="2">
    <location>
        <begin position="1"/>
        <end position="16"/>
    </location>
</feature>
<dbReference type="Gene3D" id="1.25.10.10">
    <property type="entry name" value="Leucine-rich Repeat Variant"/>
    <property type="match status" value="1"/>
</dbReference>
<accession>A0ABM7R749</accession>
<dbReference type="RefSeq" id="WP_338688162.1">
    <property type="nucleotide sequence ID" value="NZ_AP024702.1"/>
</dbReference>
<protein>
    <submittedName>
        <fullName evidence="3">Uncharacterized protein</fullName>
    </submittedName>
</protein>
<keyword evidence="4" id="KW-1185">Reference proteome</keyword>
<reference evidence="3 4" key="1">
    <citation type="submission" date="2021-06" db="EMBL/GenBank/DDBJ databases">
        <title>Complete genome of Haloferula helveola possessing various polysaccharide degrading enzymes.</title>
        <authorList>
            <person name="Takami H."/>
            <person name="Huang C."/>
            <person name="Hamasaki K."/>
        </authorList>
    </citation>
    <scope>NUCLEOTIDE SEQUENCE [LARGE SCALE GENOMIC DNA]</scope>
    <source>
        <strain evidence="3 4">CN-1</strain>
    </source>
</reference>
<sequence length="775" mass="86528">MARFLFPLLVLSSLHAAPLKPLADAVGTEFVNPETHDRVSFLYTVRGVWGSREERRIAGWQNKESKRLMLDDGFLVGNDDKREPQPVELDQTIPAPPAPEEEDDPFPRMRENALGLGNSGAIPHAAWLAALGRDREATEVAKLIPENEETSPLETWQGQRVWFHFAAMVHAFMQEQDDEALAHGEFLAKRYPDLTRETYPQAADLVADLRRRKEAGEAPGEEAIGKLPEEAQIDSWIRRLEDINVMQSGQPGGVDLGEAAAVQALIRIGEPAMPKLIECFESDNRLTRSVHFWRDFHQSRTVLGVHEAALVAIMSILRTEFYSPAATGSNLTSSGPDRRAAVAGQLRTYWETYGAMDFPSRMMKILTDRSLLPEARREAASNLASPFAEQRLGTTVWTGSWKDPGGDNPWIKRFTDPPIHTAMLSALDDELAGIRREAKRRGEAKDDDEPVNIFGGGDRPVDVKAESRDAMDFYMWTLRKLGDPAAVDELRKRMAIATDPTIRAFIARSCDQLGDHDTLATFAKELAAGELDPPGANDRLSYPAAFDALVNAEDPKAADALVKTIEAGHPWRETGLKLLLTEISSFDDLKERMFYHPWCLAALARLLEDRSEWEEDDRICDAAARQLHVLLGNLKDKGYEPSDEALKALGKRVRRNLPYYRELDYYLYDSSGFATSGGRFLPILPPLGRAATALDVSEGKAHFHLENPANMPEFRLPLNAWWHPESGDKNERHEVVILQAERDADGGIRFGVSDGNGFHVVPDREIGVLYPIPDP</sequence>
<feature type="region of interest" description="Disordered" evidence="1">
    <location>
        <begin position="438"/>
        <end position="460"/>
    </location>
</feature>
<gene>
    <name evidence="3" type="ORF">HAHE_04110</name>
</gene>